<dbReference type="OrthoDB" id="9771237at2"/>
<gene>
    <name evidence="4" type="ORF">ATO7_04230</name>
</gene>
<dbReference type="PANTHER" id="PTHR30273">
    <property type="entry name" value="PERIPLASMIC SIGNAL SENSOR AND SIGMA FACTOR ACTIVATOR FECR-RELATED"/>
    <property type="match status" value="1"/>
</dbReference>
<dbReference type="InterPro" id="IPR032623">
    <property type="entry name" value="FecR_N"/>
</dbReference>
<dbReference type="Pfam" id="PF04773">
    <property type="entry name" value="FecR"/>
    <property type="match status" value="1"/>
</dbReference>
<evidence type="ECO:0000313" key="4">
    <source>
        <dbReference type="EMBL" id="ORE89055.1"/>
    </source>
</evidence>
<dbReference type="PIRSF" id="PIRSF018266">
    <property type="entry name" value="FecR"/>
    <property type="match status" value="1"/>
</dbReference>
<protein>
    <submittedName>
        <fullName evidence="4">Anti-FecI sigma factor FecR</fullName>
    </submittedName>
</protein>
<evidence type="ECO:0000259" key="2">
    <source>
        <dbReference type="Pfam" id="PF04773"/>
    </source>
</evidence>
<name>A0A1Y1SHB3_9GAMM</name>
<evidence type="ECO:0000259" key="3">
    <source>
        <dbReference type="Pfam" id="PF16220"/>
    </source>
</evidence>
<feature type="transmembrane region" description="Helical" evidence="1">
    <location>
        <begin position="79"/>
        <end position="101"/>
    </location>
</feature>
<reference evidence="4 5" key="1">
    <citation type="submission" date="2013-04" db="EMBL/GenBank/DDBJ databases">
        <title>Oceanococcus atlanticus 22II-S10r2 Genome Sequencing.</title>
        <authorList>
            <person name="Lai Q."/>
            <person name="Li G."/>
            <person name="Shao Z."/>
        </authorList>
    </citation>
    <scope>NUCLEOTIDE SEQUENCE [LARGE SCALE GENOMIC DNA]</scope>
    <source>
        <strain evidence="4 5">22II-S10r2</strain>
    </source>
</reference>
<keyword evidence="1" id="KW-0812">Transmembrane</keyword>
<keyword evidence="1" id="KW-0472">Membrane</keyword>
<dbReference type="STRING" id="1317117.ATO7_04230"/>
<dbReference type="GO" id="GO:0016989">
    <property type="term" value="F:sigma factor antagonist activity"/>
    <property type="evidence" value="ECO:0007669"/>
    <property type="project" value="TreeGrafter"/>
</dbReference>
<keyword evidence="5" id="KW-1185">Reference proteome</keyword>
<dbReference type="Gene3D" id="2.60.120.1440">
    <property type="match status" value="1"/>
</dbReference>
<comment type="caution">
    <text evidence="4">The sequence shown here is derived from an EMBL/GenBank/DDBJ whole genome shotgun (WGS) entry which is preliminary data.</text>
</comment>
<keyword evidence="1" id="KW-1133">Transmembrane helix</keyword>
<evidence type="ECO:0000256" key="1">
    <source>
        <dbReference type="SAM" id="Phobius"/>
    </source>
</evidence>
<dbReference type="PANTHER" id="PTHR30273:SF2">
    <property type="entry name" value="PROTEIN FECR"/>
    <property type="match status" value="1"/>
</dbReference>
<feature type="domain" description="FecR protein" evidence="2">
    <location>
        <begin position="108"/>
        <end position="198"/>
    </location>
</feature>
<feature type="domain" description="FecR N-terminal" evidence="3">
    <location>
        <begin position="19"/>
        <end position="58"/>
    </location>
</feature>
<accession>A0A1Y1SHB3</accession>
<dbReference type="InterPro" id="IPR006860">
    <property type="entry name" value="FecR"/>
</dbReference>
<dbReference type="InterPro" id="IPR012373">
    <property type="entry name" value="Ferrdict_sens_TM"/>
</dbReference>
<dbReference type="RefSeq" id="WP_083559839.1">
    <property type="nucleotide sequence ID" value="NZ_AQQV01000001.1"/>
</dbReference>
<proteinExistence type="predicted"/>
<dbReference type="EMBL" id="AQQV01000001">
    <property type="protein sequence ID" value="ORE89055.1"/>
    <property type="molecule type" value="Genomic_DNA"/>
</dbReference>
<evidence type="ECO:0000313" key="5">
    <source>
        <dbReference type="Proteomes" id="UP000192342"/>
    </source>
</evidence>
<dbReference type="Proteomes" id="UP000192342">
    <property type="component" value="Unassembled WGS sequence"/>
</dbReference>
<dbReference type="Pfam" id="PF16220">
    <property type="entry name" value="DUF4880"/>
    <property type="match status" value="1"/>
</dbReference>
<sequence>MSAKAPASDNTGQDTVMSQAATWLVRMTSGETSAAQRREFARWRAAAPEHEEALGELKALWGEFGPVLQEQAPARPRRIWATWAIAASVLIGLSLSLVSWWHPPYDAVTSIGQQYALQLADGSSVTLNSNSAIRTRFSADSREIELDRGEVYVQVTPDTSRLFRVLSGESTIEVLGTRFSVQRIEGGSHIVVDSGNVRVRHQDDTVTLHAGQSVFAHRNGLDAVIETDTARALAWRQGRLIFKDTPVPELIAELDRYTSDRLVVWGDHAQSVRLSAVVHIEDSAQWLDSLDGTRDLHVSRIGPLVIIR</sequence>
<organism evidence="4 5">
    <name type="scientific">Oceanococcus atlanticus</name>
    <dbReference type="NCBI Taxonomy" id="1317117"/>
    <lineage>
        <taxon>Bacteria</taxon>
        <taxon>Pseudomonadati</taxon>
        <taxon>Pseudomonadota</taxon>
        <taxon>Gammaproteobacteria</taxon>
        <taxon>Chromatiales</taxon>
        <taxon>Oceanococcaceae</taxon>
        <taxon>Oceanococcus</taxon>
    </lineage>
</organism>
<dbReference type="AlphaFoldDB" id="A0A1Y1SHB3"/>